<proteinExistence type="predicted"/>
<sequence length="329" mass="36612">MNKALASLLFFALPAYAETNIRFFNVIYENDIFFQEDGGYTNGFALNYARGFDAPFSEKNAPAFLLPLVERAGFNRASDRMRGISYQFGQIMSTPEDITTPELIADQQPYAGLLMGRINFYGLTEQSSRRLGFIAGVVGPASGAEQSQKLVHHLTGSEQPQGWDNQLKTEPVFRLESSRTRRLWTTQFGRTLGGDVSAIAEGGIGNLSSDLGFGMRLRFGARLNESFPIAMDLPGREINPTAGMHNTHWHFFINLEGRYVFNDILIEGNSYQDSHGVELTHEQARLGFGASINLGNWAFTYEGAFTSKEYATQPGTGKFGSISFTYRLR</sequence>
<gene>
    <name evidence="2" type="ordered locus">TERTU_4052</name>
</gene>
<name>C5BTX5_TERTT</name>
<dbReference type="eggNOG" id="COG3528">
    <property type="taxonomic scope" value="Bacteria"/>
</dbReference>
<dbReference type="HOGENOM" id="CLU_055418_1_0_6"/>
<dbReference type="STRING" id="377629.TERTU_4052"/>
<feature type="chain" id="PRO_5002946673" description="Outer membrane protein" evidence="1">
    <location>
        <begin position="18"/>
        <end position="329"/>
    </location>
</feature>
<reference evidence="2 3" key="1">
    <citation type="journal article" date="2009" name="PLoS ONE">
        <title>The complete genome of Teredinibacter turnerae T7901: an intracellular endosymbiont of marine wood-boring bivalves (shipworms).</title>
        <authorList>
            <person name="Yang J.C."/>
            <person name="Madupu R."/>
            <person name="Durkin A.S."/>
            <person name="Ekborg N.A."/>
            <person name="Pedamallu C.S."/>
            <person name="Hostetler J.B."/>
            <person name="Radune D."/>
            <person name="Toms B.S."/>
            <person name="Henrissat B."/>
            <person name="Coutinho P.M."/>
            <person name="Schwarz S."/>
            <person name="Field L."/>
            <person name="Trindade-Silva A.E."/>
            <person name="Soares C.A.G."/>
            <person name="Elshahawi S."/>
            <person name="Hanora A."/>
            <person name="Schmidt E.W."/>
            <person name="Haygood M.G."/>
            <person name="Posfai J."/>
            <person name="Benner J."/>
            <person name="Madinger C."/>
            <person name="Nove J."/>
            <person name="Anton B."/>
            <person name="Chaudhary K."/>
            <person name="Foster J."/>
            <person name="Holman A."/>
            <person name="Kumar S."/>
            <person name="Lessard P.A."/>
            <person name="Luyten Y.A."/>
            <person name="Slatko B."/>
            <person name="Wood N."/>
            <person name="Wu B."/>
            <person name="Teplitski M."/>
            <person name="Mougous J.D."/>
            <person name="Ward N."/>
            <person name="Eisen J.A."/>
            <person name="Badger J.H."/>
            <person name="Distel D.L."/>
        </authorList>
    </citation>
    <scope>NUCLEOTIDE SEQUENCE [LARGE SCALE GENOMIC DNA]</scope>
    <source>
        <strain evidence="3">ATCC 39867 / T7901</strain>
    </source>
</reference>
<evidence type="ECO:0000313" key="3">
    <source>
        <dbReference type="Proteomes" id="UP000009080"/>
    </source>
</evidence>
<keyword evidence="1" id="KW-0732">Signal</keyword>
<dbReference type="AlphaFoldDB" id="C5BTX5"/>
<dbReference type="Proteomes" id="UP000009080">
    <property type="component" value="Chromosome"/>
</dbReference>
<evidence type="ECO:0008006" key="4">
    <source>
        <dbReference type="Google" id="ProtNLM"/>
    </source>
</evidence>
<dbReference type="EMBL" id="CP001614">
    <property type="protein sequence ID" value="ACR12563.1"/>
    <property type="molecule type" value="Genomic_DNA"/>
</dbReference>
<evidence type="ECO:0000313" key="2">
    <source>
        <dbReference type="EMBL" id="ACR12563.1"/>
    </source>
</evidence>
<dbReference type="InterPro" id="IPR037107">
    <property type="entry name" value="Put_OMP_sf"/>
</dbReference>
<dbReference type="KEGG" id="ttu:TERTU_4052"/>
<accession>C5BTX5</accession>
<keyword evidence="3" id="KW-1185">Reference proteome</keyword>
<dbReference type="InterPro" id="IPR018707">
    <property type="entry name" value="LpxR"/>
</dbReference>
<dbReference type="Gene3D" id="2.40.128.140">
    <property type="entry name" value="Outer membrane protein"/>
    <property type="match status" value="1"/>
</dbReference>
<dbReference type="RefSeq" id="WP_015818675.1">
    <property type="nucleotide sequence ID" value="NC_012997.1"/>
</dbReference>
<dbReference type="Pfam" id="PF09982">
    <property type="entry name" value="LpxR"/>
    <property type="match status" value="1"/>
</dbReference>
<dbReference type="OrthoDB" id="9776275at2"/>
<protein>
    <recommendedName>
        <fullName evidence="4">Outer membrane protein</fullName>
    </recommendedName>
</protein>
<evidence type="ECO:0000256" key="1">
    <source>
        <dbReference type="SAM" id="SignalP"/>
    </source>
</evidence>
<feature type="signal peptide" evidence="1">
    <location>
        <begin position="1"/>
        <end position="17"/>
    </location>
</feature>
<organism evidence="2 3">
    <name type="scientific">Teredinibacter turnerae (strain ATCC 39867 / T7901)</name>
    <dbReference type="NCBI Taxonomy" id="377629"/>
    <lineage>
        <taxon>Bacteria</taxon>
        <taxon>Pseudomonadati</taxon>
        <taxon>Pseudomonadota</taxon>
        <taxon>Gammaproteobacteria</taxon>
        <taxon>Cellvibrionales</taxon>
        <taxon>Cellvibrionaceae</taxon>
        <taxon>Teredinibacter</taxon>
    </lineage>
</organism>